<protein>
    <recommendedName>
        <fullName evidence="3">YacP-like NYN domain-containing protein</fullName>
    </recommendedName>
</protein>
<gene>
    <name evidence="1" type="ORF">ABQ292_07755</name>
</gene>
<name>A0ABV3XCH6_9ACTN</name>
<accession>A0ABV3XCH6</accession>
<sequence length="132" mass="13511">MTVLLVDAANVVGSRPDGWWRDRAGATNRLLLRLAALPGQPLEEGTVEEVVAVVEGAARDVPEPDGVSLVRAPGSGDDALAATAADLAAAGRRVLVVTADRGLRARLPEGTAVVGPGRLLDVLDRMADNGSG</sequence>
<evidence type="ECO:0000313" key="1">
    <source>
        <dbReference type="EMBL" id="MEX5718264.1"/>
    </source>
</evidence>
<reference evidence="1 2" key="1">
    <citation type="submission" date="2024-06" db="EMBL/GenBank/DDBJ databases">
        <title>Draft genome sequence of Geodermatophilus badlandi, a novel member of the Geodermatophilaceae isolated from badland sedimentary rocks in the Red desert, Wyoming, USA.</title>
        <authorList>
            <person name="Ben Tekaya S."/>
            <person name="Nouioui I."/>
            <person name="Flores G.M."/>
            <person name="Shaal M.N."/>
            <person name="Bredoire F."/>
            <person name="Basile F."/>
            <person name="Van Diepen L."/>
            <person name="Ward N.L."/>
        </authorList>
    </citation>
    <scope>NUCLEOTIDE SEQUENCE [LARGE SCALE GENOMIC DNA]</scope>
    <source>
        <strain evidence="1 2">WL48A</strain>
    </source>
</reference>
<organism evidence="1 2">
    <name type="scientific">Geodermatophilus maliterrae</name>
    <dbReference type="NCBI Taxonomy" id="3162531"/>
    <lineage>
        <taxon>Bacteria</taxon>
        <taxon>Bacillati</taxon>
        <taxon>Actinomycetota</taxon>
        <taxon>Actinomycetes</taxon>
        <taxon>Geodermatophilales</taxon>
        <taxon>Geodermatophilaceae</taxon>
        <taxon>Geodermatophilus</taxon>
    </lineage>
</organism>
<comment type="caution">
    <text evidence="1">The sequence shown here is derived from an EMBL/GenBank/DDBJ whole genome shotgun (WGS) entry which is preliminary data.</text>
</comment>
<evidence type="ECO:0000313" key="2">
    <source>
        <dbReference type="Proteomes" id="UP001560045"/>
    </source>
</evidence>
<dbReference type="EMBL" id="JBFNXQ010000017">
    <property type="protein sequence ID" value="MEX5718264.1"/>
    <property type="molecule type" value="Genomic_DNA"/>
</dbReference>
<dbReference type="RefSeq" id="WP_369204936.1">
    <property type="nucleotide sequence ID" value="NZ_JBFNXQ010000017.1"/>
</dbReference>
<keyword evidence="2" id="KW-1185">Reference proteome</keyword>
<evidence type="ECO:0008006" key="3">
    <source>
        <dbReference type="Google" id="ProtNLM"/>
    </source>
</evidence>
<proteinExistence type="predicted"/>
<dbReference type="Proteomes" id="UP001560045">
    <property type="component" value="Unassembled WGS sequence"/>
</dbReference>